<dbReference type="SUPFAM" id="SSF55144">
    <property type="entry name" value="LigT-like"/>
    <property type="match status" value="1"/>
</dbReference>
<reference evidence="2" key="2">
    <citation type="submission" date="2016-02" db="EMBL/GenBank/DDBJ databases">
        <title>Draft genome sequence of five rapidly growing Mycobacterium species.</title>
        <authorList>
            <person name="Katahira K."/>
            <person name="Gotou Y."/>
            <person name="Iida K."/>
            <person name="Ogura Y."/>
            <person name="Hayashi T."/>
        </authorList>
    </citation>
    <scope>NUCLEOTIDE SEQUENCE [LARGE SCALE GENOMIC DNA]</scope>
    <source>
        <strain evidence="2">JCM15298</strain>
    </source>
</reference>
<sequence>MVHSVELVFDPDTETTVRSIWDALHEHGIRAPSPGARPHTTAIVADRIDAEVLTALAGLAGRFPLRVRIGAALVFGRSAGILARLVVPSTELLDLHREVARLAAAYLRPGPLPHTLPGDWTPHVTLARRVEPAQLATALHITGRPAEIEATAIGLRLWDSATRTERFVEF</sequence>
<dbReference type="RefSeq" id="WP_062657218.1">
    <property type="nucleotide sequence ID" value="NZ_BCSY01000046.1"/>
</dbReference>
<evidence type="ECO:0008006" key="3">
    <source>
        <dbReference type="Google" id="ProtNLM"/>
    </source>
</evidence>
<accession>A0A100WDQ4</accession>
<dbReference type="OrthoDB" id="3397424at2"/>
<proteinExistence type="predicted"/>
<dbReference type="Pfam" id="PF13563">
    <property type="entry name" value="2_5_RNA_ligase2"/>
    <property type="match status" value="1"/>
</dbReference>
<protein>
    <recommendedName>
        <fullName evidence="3">2'-5' RNA ligase</fullName>
    </recommendedName>
</protein>
<reference evidence="2" key="1">
    <citation type="journal article" date="2016" name="Genome Announc.">
        <title>Draft Genome Sequences of Five Rapidly Growing Mycobacterium Species, M. thermoresistibile, M. fortuitum subsp. acetamidolyticum, M. canariasense, M. brisbanense, and M. novocastrense.</title>
        <authorList>
            <person name="Katahira K."/>
            <person name="Ogura Y."/>
            <person name="Gotoh Y."/>
            <person name="Hayashi T."/>
        </authorList>
    </citation>
    <scope>NUCLEOTIDE SEQUENCE [LARGE SCALE GENOMIC DNA]</scope>
    <source>
        <strain evidence="2">JCM15298</strain>
    </source>
</reference>
<comment type="caution">
    <text evidence="1">The sequence shown here is derived from an EMBL/GenBank/DDBJ whole genome shotgun (WGS) entry which is preliminary data.</text>
</comment>
<evidence type="ECO:0000313" key="2">
    <source>
        <dbReference type="Proteomes" id="UP000069443"/>
    </source>
</evidence>
<keyword evidence="2" id="KW-1185">Reference proteome</keyword>
<dbReference type="Gene3D" id="3.90.1140.10">
    <property type="entry name" value="Cyclic phosphodiesterase"/>
    <property type="match status" value="1"/>
</dbReference>
<evidence type="ECO:0000313" key="1">
    <source>
        <dbReference type="EMBL" id="GAS96148.1"/>
    </source>
</evidence>
<dbReference type="Proteomes" id="UP000069443">
    <property type="component" value="Unassembled WGS sequence"/>
</dbReference>
<organism evidence="1 2">
    <name type="scientific">Mycolicibacterium canariasense</name>
    <name type="common">Mycobacterium canariasense</name>
    <dbReference type="NCBI Taxonomy" id="228230"/>
    <lineage>
        <taxon>Bacteria</taxon>
        <taxon>Bacillati</taxon>
        <taxon>Actinomycetota</taxon>
        <taxon>Actinomycetes</taxon>
        <taxon>Mycobacteriales</taxon>
        <taxon>Mycobacteriaceae</taxon>
        <taxon>Mycolicibacterium</taxon>
    </lineage>
</organism>
<dbReference type="STRING" id="228230.RMCC_3114"/>
<dbReference type="EMBL" id="BCSY01000046">
    <property type="protein sequence ID" value="GAS96148.1"/>
    <property type="molecule type" value="Genomic_DNA"/>
</dbReference>
<dbReference type="InterPro" id="IPR009097">
    <property type="entry name" value="Cyclic_Pdiesterase"/>
</dbReference>
<dbReference type="AlphaFoldDB" id="A0A100WDQ4"/>
<name>A0A100WDQ4_MYCCR</name>
<gene>
    <name evidence="1" type="ORF">RMCC_3114</name>
</gene>